<organism evidence="2 3">
    <name type="scientific">Ktedonosporobacter rubrisoli</name>
    <dbReference type="NCBI Taxonomy" id="2509675"/>
    <lineage>
        <taxon>Bacteria</taxon>
        <taxon>Bacillati</taxon>
        <taxon>Chloroflexota</taxon>
        <taxon>Ktedonobacteria</taxon>
        <taxon>Ktedonobacterales</taxon>
        <taxon>Ktedonosporobacteraceae</taxon>
        <taxon>Ktedonosporobacter</taxon>
    </lineage>
</organism>
<reference evidence="2 3" key="1">
    <citation type="submission" date="2019-01" db="EMBL/GenBank/DDBJ databases">
        <title>Ktedonosporobacter rubrisoli SCAWS-G2.</title>
        <authorList>
            <person name="Huang Y."/>
            <person name="Yan B."/>
        </authorList>
    </citation>
    <scope>NUCLEOTIDE SEQUENCE [LARGE SCALE GENOMIC DNA]</scope>
    <source>
        <strain evidence="2 3">SCAWS-G2</strain>
    </source>
</reference>
<dbReference type="Gene3D" id="1.10.620.20">
    <property type="entry name" value="Ribonucleotide Reductase, subunit A"/>
    <property type="match status" value="1"/>
</dbReference>
<dbReference type="AlphaFoldDB" id="A0A4P6JZ98"/>
<dbReference type="Pfam" id="PF00268">
    <property type="entry name" value="Ribonuc_red_sm"/>
    <property type="match status" value="1"/>
</dbReference>
<protein>
    <recommendedName>
        <fullName evidence="4">Ferritin-like domain-containing protein</fullName>
    </recommendedName>
</protein>
<evidence type="ECO:0008006" key="4">
    <source>
        <dbReference type="Google" id="ProtNLM"/>
    </source>
</evidence>
<dbReference type="EMBL" id="CP035758">
    <property type="protein sequence ID" value="QBD80416.1"/>
    <property type="molecule type" value="Genomic_DNA"/>
</dbReference>
<evidence type="ECO:0000313" key="3">
    <source>
        <dbReference type="Proteomes" id="UP000290365"/>
    </source>
</evidence>
<dbReference type="GO" id="GO:0009263">
    <property type="term" value="P:deoxyribonucleotide biosynthetic process"/>
    <property type="evidence" value="ECO:0007669"/>
    <property type="project" value="InterPro"/>
</dbReference>
<dbReference type="KEGG" id="kbs:EPA93_32370"/>
<dbReference type="InterPro" id="IPR000358">
    <property type="entry name" value="RNR_small_fam"/>
</dbReference>
<evidence type="ECO:0000313" key="2">
    <source>
        <dbReference type="EMBL" id="QBD80416.1"/>
    </source>
</evidence>
<dbReference type="GO" id="GO:0016491">
    <property type="term" value="F:oxidoreductase activity"/>
    <property type="evidence" value="ECO:0007669"/>
    <property type="project" value="InterPro"/>
</dbReference>
<dbReference type="InterPro" id="IPR009078">
    <property type="entry name" value="Ferritin-like_SF"/>
</dbReference>
<keyword evidence="3" id="KW-1185">Reference proteome</keyword>
<dbReference type="InterPro" id="IPR012348">
    <property type="entry name" value="RNR-like"/>
</dbReference>
<sequence>MPSDTPLESASLAQLQQTPIDRVLNIIDEGLVHLPSYRELYYRWERQQWQAQEIDFSPDRQQWEKTSENEQRARIYGLSAFFKGEECVTNTLAPYVGAVQDDEQRIFLTTQLVDEARHTVFFARFFKEVLGIDQGRLEDTLQIVQSKMNDKLRYILIEALEDVAERIRREPHELGHLVEGVTLYHIIVEGTMALAGQRGILEAYREHDIFPSFRAGFTAVARDESRHVLFGVKFLREMIQRDKAYATVVHDAITKYAQTALDAIGPEPGDIPHILEEGGDPWVSPRYGLESLRKKVKVIGLSLELPTVPPPPA</sequence>
<name>A0A4P6JZ98_KTERU</name>
<dbReference type="SUPFAM" id="SSF47240">
    <property type="entry name" value="Ferritin-like"/>
    <property type="match status" value="1"/>
</dbReference>
<gene>
    <name evidence="2" type="ORF">EPA93_32370</name>
</gene>
<dbReference type="Proteomes" id="UP000290365">
    <property type="component" value="Chromosome"/>
</dbReference>
<dbReference type="RefSeq" id="WP_129891480.1">
    <property type="nucleotide sequence ID" value="NZ_CP035758.1"/>
</dbReference>
<proteinExistence type="predicted"/>
<evidence type="ECO:0000256" key="1">
    <source>
        <dbReference type="ARBA" id="ARBA00001962"/>
    </source>
</evidence>
<dbReference type="OrthoDB" id="5500270at2"/>
<comment type="cofactor">
    <cofactor evidence="1">
        <name>Fe cation</name>
        <dbReference type="ChEBI" id="CHEBI:24875"/>
    </cofactor>
</comment>
<accession>A0A4P6JZ98</accession>